<comment type="caution">
    <text evidence="7">The sequence shown here is derived from an EMBL/GenBank/DDBJ whole genome shotgun (WGS) entry which is preliminary data.</text>
</comment>
<evidence type="ECO:0000259" key="6">
    <source>
        <dbReference type="PROSITE" id="PS51007"/>
    </source>
</evidence>
<dbReference type="GO" id="GO:0009055">
    <property type="term" value="F:electron transfer activity"/>
    <property type="evidence" value="ECO:0007669"/>
    <property type="project" value="InterPro"/>
</dbReference>
<keyword evidence="8" id="KW-1185">Reference proteome</keyword>
<name>A0AA37HT85_9HYPH</name>
<dbReference type="Gene3D" id="1.10.760.10">
    <property type="entry name" value="Cytochrome c-like domain"/>
    <property type="match status" value="1"/>
</dbReference>
<evidence type="ECO:0000256" key="5">
    <source>
        <dbReference type="SAM" id="SignalP"/>
    </source>
</evidence>
<reference evidence="7" key="2">
    <citation type="submission" date="2021-08" db="EMBL/GenBank/DDBJ databases">
        <authorList>
            <person name="Tani A."/>
            <person name="Ola A."/>
            <person name="Ogura Y."/>
            <person name="Katsura K."/>
            <person name="Hayashi T."/>
        </authorList>
    </citation>
    <scope>NUCLEOTIDE SEQUENCE</scope>
    <source>
        <strain evidence="7">NBRC 103626</strain>
    </source>
</reference>
<dbReference type="PROSITE" id="PS51007">
    <property type="entry name" value="CYTC"/>
    <property type="match status" value="1"/>
</dbReference>
<accession>A0AA37HT85</accession>
<proteinExistence type="predicted"/>
<keyword evidence="1 4" id="KW-0349">Heme</keyword>
<evidence type="ECO:0000313" key="7">
    <source>
        <dbReference type="EMBL" id="GJD81574.1"/>
    </source>
</evidence>
<gene>
    <name evidence="7" type="ORF">NBEOAGPD_4827</name>
</gene>
<keyword evidence="5" id="KW-0732">Signal</keyword>
<dbReference type="SUPFAM" id="SSF46626">
    <property type="entry name" value="Cytochrome c"/>
    <property type="match status" value="1"/>
</dbReference>
<dbReference type="PROSITE" id="PS51257">
    <property type="entry name" value="PROKAR_LIPOPROTEIN"/>
    <property type="match status" value="1"/>
</dbReference>
<evidence type="ECO:0000256" key="1">
    <source>
        <dbReference type="ARBA" id="ARBA00022617"/>
    </source>
</evidence>
<keyword evidence="3 4" id="KW-0408">Iron</keyword>
<keyword evidence="2 4" id="KW-0479">Metal-binding</keyword>
<evidence type="ECO:0000256" key="4">
    <source>
        <dbReference type="PROSITE-ProRule" id="PRU00433"/>
    </source>
</evidence>
<dbReference type="GO" id="GO:0046872">
    <property type="term" value="F:metal ion binding"/>
    <property type="evidence" value="ECO:0007669"/>
    <property type="project" value="UniProtKB-KW"/>
</dbReference>
<dbReference type="Pfam" id="PF13442">
    <property type="entry name" value="Cytochrome_CBB3"/>
    <property type="match status" value="1"/>
</dbReference>
<evidence type="ECO:0000256" key="2">
    <source>
        <dbReference type="ARBA" id="ARBA00022723"/>
    </source>
</evidence>
<dbReference type="RefSeq" id="WP_238306808.1">
    <property type="nucleotide sequence ID" value="NZ_BPQM01000146.1"/>
</dbReference>
<dbReference type="EMBL" id="BPQM01000146">
    <property type="protein sequence ID" value="GJD81574.1"/>
    <property type="molecule type" value="Genomic_DNA"/>
</dbReference>
<evidence type="ECO:0000256" key="3">
    <source>
        <dbReference type="ARBA" id="ARBA00023004"/>
    </source>
</evidence>
<feature type="chain" id="PRO_5041385974" description="Cytochrome c domain-containing protein" evidence="5">
    <location>
        <begin position="26"/>
        <end position="179"/>
    </location>
</feature>
<feature type="signal peptide" evidence="5">
    <location>
        <begin position="1"/>
        <end position="25"/>
    </location>
</feature>
<dbReference type="GO" id="GO:0020037">
    <property type="term" value="F:heme binding"/>
    <property type="evidence" value="ECO:0007669"/>
    <property type="project" value="InterPro"/>
</dbReference>
<reference evidence="7" key="1">
    <citation type="journal article" date="2016" name="Front. Microbiol.">
        <title>Genome Sequence of the Piezophilic, Mesophilic Sulfate-Reducing Bacterium Desulfovibrio indicus J2T.</title>
        <authorList>
            <person name="Cao J."/>
            <person name="Maignien L."/>
            <person name="Shao Z."/>
            <person name="Alain K."/>
            <person name="Jebbar M."/>
        </authorList>
    </citation>
    <scope>NUCLEOTIDE SEQUENCE</scope>
    <source>
        <strain evidence="7">NBRC 103626</strain>
    </source>
</reference>
<protein>
    <recommendedName>
        <fullName evidence="6">Cytochrome c domain-containing protein</fullName>
    </recommendedName>
</protein>
<dbReference type="AlphaFoldDB" id="A0AA37HT85"/>
<dbReference type="InterPro" id="IPR036909">
    <property type="entry name" value="Cyt_c-like_dom_sf"/>
</dbReference>
<dbReference type="Proteomes" id="UP001055108">
    <property type="component" value="Unassembled WGS sequence"/>
</dbReference>
<sequence>MTRIVRLTGLLAILLALASCEEANMAEQPKARTWDRNPYFAKAMTMRDPVPGTVPRQDPAAAAPQPATITAALLERGRERYGIFCTPCHGASGDGNGIVVQRGFPHAGNLAADRLRQATAAELYRAIGEGHRAMFGMAQMIPSADRWAIVAYLRALQLSQGAEVSGLPAEDRARLEAAR</sequence>
<evidence type="ECO:0000313" key="8">
    <source>
        <dbReference type="Proteomes" id="UP001055108"/>
    </source>
</evidence>
<dbReference type="InterPro" id="IPR009056">
    <property type="entry name" value="Cyt_c-like_dom"/>
</dbReference>
<organism evidence="7 8">
    <name type="scientific">Methylobacterium gregans</name>
    <dbReference type="NCBI Taxonomy" id="374424"/>
    <lineage>
        <taxon>Bacteria</taxon>
        <taxon>Pseudomonadati</taxon>
        <taxon>Pseudomonadota</taxon>
        <taxon>Alphaproteobacteria</taxon>
        <taxon>Hyphomicrobiales</taxon>
        <taxon>Methylobacteriaceae</taxon>
        <taxon>Methylobacterium</taxon>
    </lineage>
</organism>
<dbReference type="PANTHER" id="PTHR40394:SF2">
    <property type="entry name" value="QUINOL:CYTOCHROME C OXIDOREDUCTASE MEMBRANE PROTEIN"/>
    <property type="match status" value="1"/>
</dbReference>
<feature type="domain" description="Cytochrome c" evidence="6">
    <location>
        <begin position="72"/>
        <end position="157"/>
    </location>
</feature>
<dbReference type="PANTHER" id="PTHR40394">
    <property type="entry name" value="LIPOPROTEIN-RELATED"/>
    <property type="match status" value="1"/>
</dbReference>